<dbReference type="RefSeq" id="WP_344024132.1">
    <property type="nucleotide sequence ID" value="NZ_BAAAJK010000018.1"/>
</dbReference>
<reference evidence="2 3" key="1">
    <citation type="journal article" date="2019" name="Int. J. Syst. Evol. Microbiol.">
        <title>The Global Catalogue of Microorganisms (GCM) 10K type strain sequencing project: providing services to taxonomists for standard genome sequencing and annotation.</title>
        <authorList>
            <consortium name="The Broad Institute Genomics Platform"/>
            <consortium name="The Broad Institute Genome Sequencing Center for Infectious Disease"/>
            <person name="Wu L."/>
            <person name="Ma J."/>
        </authorList>
    </citation>
    <scope>NUCLEOTIDE SEQUENCE [LARGE SCALE GENOMIC DNA]</scope>
    <source>
        <strain evidence="2 3">JCM 11896</strain>
    </source>
</reference>
<dbReference type="EMBL" id="BAAAJK010000018">
    <property type="protein sequence ID" value="GAA1392434.1"/>
    <property type="molecule type" value="Genomic_DNA"/>
</dbReference>
<evidence type="ECO:0000313" key="2">
    <source>
        <dbReference type="EMBL" id="GAA1392434.1"/>
    </source>
</evidence>
<accession>A0ABN1XZT7</accession>
<protein>
    <recommendedName>
        <fullName evidence="4">XRE family transcriptional regulator</fullName>
    </recommendedName>
</protein>
<evidence type="ECO:0000256" key="1">
    <source>
        <dbReference type="SAM" id="MobiDB-lite"/>
    </source>
</evidence>
<name>A0ABN1XZT7_9PSEU</name>
<comment type="caution">
    <text evidence="2">The sequence shown here is derived from an EMBL/GenBank/DDBJ whole genome shotgun (WGS) entry which is preliminary data.</text>
</comment>
<organism evidence="2 3">
    <name type="scientific">Pseudonocardia kongjuensis</name>
    <dbReference type="NCBI Taxonomy" id="102227"/>
    <lineage>
        <taxon>Bacteria</taxon>
        <taxon>Bacillati</taxon>
        <taxon>Actinomycetota</taxon>
        <taxon>Actinomycetes</taxon>
        <taxon>Pseudonocardiales</taxon>
        <taxon>Pseudonocardiaceae</taxon>
        <taxon>Pseudonocardia</taxon>
    </lineage>
</organism>
<feature type="region of interest" description="Disordered" evidence="1">
    <location>
        <begin position="306"/>
        <end position="339"/>
    </location>
</feature>
<proteinExistence type="predicted"/>
<sequence>MSRRSEQLRFARSLRDAGATPPATARQLRDRFGVRALAAMRLAHGWSQADAATEWTRRWPEAPRTFKNFSSWENWPGPTGHAPSLDVIDRLSRLYRCAAHDLLADLPDHGPGADGPGDVEALAWQVGNLELPELTRAVAHWAELVPERERRAWLLKLSTAAAAAAPVQVDGVPVSALTPVYEARSAQDRLTGIWLSRYQYVSTTRGPIQRHHHVTVFENSENQVGISSIEHSNDSPVQLDLVRDRQVLTGTWTEFTAVDGHYRGARYHGAIQLVVDPTGRSARGRWVGYDRAGDVDSGPWELTLLTTGSGPGAVREHARPAAPPNSGDAPGKGPSPGER</sequence>
<evidence type="ECO:0008006" key="4">
    <source>
        <dbReference type="Google" id="ProtNLM"/>
    </source>
</evidence>
<evidence type="ECO:0000313" key="3">
    <source>
        <dbReference type="Proteomes" id="UP001501414"/>
    </source>
</evidence>
<gene>
    <name evidence="2" type="ORF">GCM10009613_37120</name>
</gene>
<dbReference type="Proteomes" id="UP001501414">
    <property type="component" value="Unassembled WGS sequence"/>
</dbReference>
<keyword evidence="3" id="KW-1185">Reference proteome</keyword>